<reference evidence="1" key="1">
    <citation type="journal article" date="2023" name="G3 (Bethesda)">
        <title>A reference genome for the long-term kleptoplast-retaining sea slug Elysia crispata morphotype clarki.</title>
        <authorList>
            <person name="Eastman K.E."/>
            <person name="Pendleton A.L."/>
            <person name="Shaikh M.A."/>
            <person name="Suttiyut T."/>
            <person name="Ogas R."/>
            <person name="Tomko P."/>
            <person name="Gavelis G."/>
            <person name="Widhalm J.R."/>
            <person name="Wisecaver J.H."/>
        </authorList>
    </citation>
    <scope>NUCLEOTIDE SEQUENCE</scope>
    <source>
        <strain evidence="1">ECLA1</strain>
    </source>
</reference>
<evidence type="ECO:0000313" key="2">
    <source>
        <dbReference type="Proteomes" id="UP001283361"/>
    </source>
</evidence>
<protein>
    <submittedName>
        <fullName evidence="1">Uncharacterized protein</fullName>
    </submittedName>
</protein>
<name>A0AAE1DZ86_9GAST</name>
<keyword evidence="2" id="KW-1185">Reference proteome</keyword>
<organism evidence="1 2">
    <name type="scientific">Elysia crispata</name>
    <name type="common">lettuce slug</name>
    <dbReference type="NCBI Taxonomy" id="231223"/>
    <lineage>
        <taxon>Eukaryota</taxon>
        <taxon>Metazoa</taxon>
        <taxon>Spiralia</taxon>
        <taxon>Lophotrochozoa</taxon>
        <taxon>Mollusca</taxon>
        <taxon>Gastropoda</taxon>
        <taxon>Heterobranchia</taxon>
        <taxon>Euthyneura</taxon>
        <taxon>Panpulmonata</taxon>
        <taxon>Sacoglossa</taxon>
        <taxon>Placobranchoidea</taxon>
        <taxon>Plakobranchidae</taxon>
        <taxon>Elysia</taxon>
    </lineage>
</organism>
<evidence type="ECO:0000313" key="1">
    <source>
        <dbReference type="EMBL" id="KAK3787785.1"/>
    </source>
</evidence>
<dbReference type="AlphaFoldDB" id="A0AAE1DZ86"/>
<gene>
    <name evidence="1" type="ORF">RRG08_038490</name>
</gene>
<sequence>MRISKVADFVDMSISKVADFVDMRISKVADSFHMKRSNVGDFAYMRSSYVNCSLAKARKSFPDSKLSSISVGKEVKAHPWLNFQQCLGRRSLNGLFLMNCTNQSLTDYLIVK</sequence>
<dbReference type="Proteomes" id="UP001283361">
    <property type="component" value="Unassembled WGS sequence"/>
</dbReference>
<dbReference type="EMBL" id="JAWDGP010001837">
    <property type="protein sequence ID" value="KAK3787785.1"/>
    <property type="molecule type" value="Genomic_DNA"/>
</dbReference>
<accession>A0AAE1DZ86</accession>
<comment type="caution">
    <text evidence="1">The sequence shown here is derived from an EMBL/GenBank/DDBJ whole genome shotgun (WGS) entry which is preliminary data.</text>
</comment>
<proteinExistence type="predicted"/>